<evidence type="ECO:0000313" key="1">
    <source>
        <dbReference type="EMBL" id="EYC39436.1"/>
    </source>
</evidence>
<dbReference type="Gene3D" id="3.30.420.10">
    <property type="entry name" value="Ribonuclease H-like superfamily/Ribonuclease H"/>
    <property type="match status" value="1"/>
</dbReference>
<dbReference type="Proteomes" id="UP000024635">
    <property type="component" value="Unassembled WGS sequence"/>
</dbReference>
<dbReference type="STRING" id="53326.A0A016WII8"/>
<dbReference type="EMBL" id="JARK01000256">
    <property type="protein sequence ID" value="EYC39436.1"/>
    <property type="molecule type" value="Genomic_DNA"/>
</dbReference>
<comment type="caution">
    <text evidence="1">The sequence shown here is derived from an EMBL/GenBank/DDBJ whole genome shotgun (WGS) entry which is preliminary data.</text>
</comment>
<reference evidence="2" key="1">
    <citation type="journal article" date="2015" name="Nat. Genet.">
        <title>The genome and transcriptome of the zoonotic hookworm Ancylostoma ceylanicum identify infection-specific gene families.</title>
        <authorList>
            <person name="Schwarz E.M."/>
            <person name="Hu Y."/>
            <person name="Antoshechkin I."/>
            <person name="Miller M.M."/>
            <person name="Sternberg P.W."/>
            <person name="Aroian R.V."/>
        </authorList>
    </citation>
    <scope>NUCLEOTIDE SEQUENCE</scope>
    <source>
        <strain evidence="2">HY135</strain>
    </source>
</reference>
<dbReference type="InterPro" id="IPR001888">
    <property type="entry name" value="Transposase_1"/>
</dbReference>
<dbReference type="AlphaFoldDB" id="A0A016WII8"/>
<dbReference type="InterPro" id="IPR036397">
    <property type="entry name" value="RNaseH_sf"/>
</dbReference>
<proteinExistence type="predicted"/>
<organism evidence="1 2">
    <name type="scientific">Ancylostoma ceylanicum</name>
    <dbReference type="NCBI Taxonomy" id="53326"/>
    <lineage>
        <taxon>Eukaryota</taxon>
        <taxon>Metazoa</taxon>
        <taxon>Ecdysozoa</taxon>
        <taxon>Nematoda</taxon>
        <taxon>Chromadorea</taxon>
        <taxon>Rhabditida</taxon>
        <taxon>Rhabditina</taxon>
        <taxon>Rhabditomorpha</taxon>
        <taxon>Strongyloidea</taxon>
        <taxon>Ancylostomatidae</taxon>
        <taxon>Ancylostomatinae</taxon>
        <taxon>Ancylostoma</taxon>
    </lineage>
</organism>
<sequence>MKRGLQRRAEVSIGLLSYRRIKKWMKPIFTVYEKWCLYVNTKCIPPWVDQDGQHEPQSKAGLYPLKVTISVWCDCKGIIHCEVLLRYPALTVDLYCQRLYTGSSMMMVKS</sequence>
<accession>A0A016WII8</accession>
<evidence type="ECO:0000313" key="2">
    <source>
        <dbReference type="Proteomes" id="UP000024635"/>
    </source>
</evidence>
<keyword evidence="2" id="KW-1185">Reference proteome</keyword>
<name>A0A016WII8_9BILA</name>
<protein>
    <submittedName>
        <fullName evidence="1">Uncharacterized protein</fullName>
    </submittedName>
</protein>
<dbReference type="GO" id="GO:0003676">
    <property type="term" value="F:nucleic acid binding"/>
    <property type="evidence" value="ECO:0007669"/>
    <property type="project" value="InterPro"/>
</dbReference>
<gene>
    <name evidence="1" type="primary">Acey_s0656.g1216</name>
    <name evidence="1" type="ORF">Y032_0656g1216</name>
</gene>
<dbReference type="Pfam" id="PF01359">
    <property type="entry name" value="Transposase_1"/>
    <property type="match status" value="1"/>
</dbReference>